<feature type="domain" description="Alpha-carbonic anhydrase" evidence="11">
    <location>
        <begin position="36"/>
        <end position="258"/>
    </location>
</feature>
<dbReference type="PANTHER" id="PTHR18952:SF265">
    <property type="entry name" value="CARBONIC ANHYDRASE"/>
    <property type="match status" value="1"/>
</dbReference>
<dbReference type="InterPro" id="IPR023561">
    <property type="entry name" value="Carbonic_anhydrase_a-class"/>
</dbReference>
<dbReference type="InterPro" id="IPR001148">
    <property type="entry name" value="CA_dom"/>
</dbReference>
<keyword evidence="7 10" id="KW-0862">Zinc</keyword>
<evidence type="ECO:0000256" key="8">
    <source>
        <dbReference type="ARBA" id="ARBA00023239"/>
    </source>
</evidence>
<dbReference type="Proteomes" id="UP000503483">
    <property type="component" value="Chromosome"/>
</dbReference>
<dbReference type="Gene3D" id="3.10.200.10">
    <property type="entry name" value="Alpha carbonic anhydrase"/>
    <property type="match status" value="1"/>
</dbReference>
<evidence type="ECO:0000259" key="11">
    <source>
        <dbReference type="PROSITE" id="PS51144"/>
    </source>
</evidence>
<feature type="signal peptide" evidence="10">
    <location>
        <begin position="1"/>
        <end position="18"/>
    </location>
</feature>
<dbReference type="Pfam" id="PF00194">
    <property type="entry name" value="Carb_anhydrase"/>
    <property type="match status" value="1"/>
</dbReference>
<comment type="catalytic activity">
    <reaction evidence="9 10">
        <text>hydrogencarbonate + H(+) = CO2 + H2O</text>
        <dbReference type="Rhea" id="RHEA:10748"/>
        <dbReference type="ChEBI" id="CHEBI:15377"/>
        <dbReference type="ChEBI" id="CHEBI:15378"/>
        <dbReference type="ChEBI" id="CHEBI:16526"/>
        <dbReference type="ChEBI" id="CHEBI:17544"/>
        <dbReference type="EC" id="4.2.1.1"/>
    </reaction>
</comment>
<evidence type="ECO:0000313" key="12">
    <source>
        <dbReference type="EMBL" id="QKE28028.1"/>
    </source>
</evidence>
<evidence type="ECO:0000256" key="5">
    <source>
        <dbReference type="ARBA" id="ARBA00014628"/>
    </source>
</evidence>
<evidence type="ECO:0000256" key="2">
    <source>
        <dbReference type="ARBA" id="ARBA00002904"/>
    </source>
</evidence>
<sequence>MKKIISLSLVAIAAMVLATGCTSHSENSEHGKSHEAHWGYEGKYSPSHWGEMKEEFAMCSQGKVQSPINIIPTEDIDLKALDFKYNTNSMDVVNNGHTVQVNILAGSTVNIAGTDYELKQFHFHTPSENNINGKAYPLEAHFVHAAKDGSLAVVAVMYEEGKENPIIEKIWSKFPLKANEKVSISLSANDIQAMLPSNKDYYKFMGSLTTPPCSENVKWNVFKTSMPISKEQVKQFFDTFEHANNRPIQNINGRSILQ</sequence>
<evidence type="ECO:0000256" key="7">
    <source>
        <dbReference type="ARBA" id="ARBA00022833"/>
    </source>
</evidence>
<evidence type="ECO:0000256" key="6">
    <source>
        <dbReference type="ARBA" id="ARBA00022723"/>
    </source>
</evidence>
<keyword evidence="10" id="KW-0732">Signal</keyword>
<dbReference type="InterPro" id="IPR041891">
    <property type="entry name" value="Alpha_CA_prokaryot-like"/>
</dbReference>
<dbReference type="InterPro" id="IPR036398">
    <property type="entry name" value="CA_dom_sf"/>
</dbReference>
<gene>
    <name evidence="12" type="primary">cah</name>
    <name evidence="12" type="ORF">AACT_0834</name>
</gene>
<dbReference type="PROSITE" id="PS51144">
    <property type="entry name" value="ALPHA_CA_2"/>
    <property type="match status" value="1"/>
</dbReference>
<dbReference type="RefSeq" id="WP_228720537.1">
    <property type="nucleotide sequence ID" value="NZ_CP042652.1"/>
</dbReference>
<accession>A0A6M8EHF2</accession>
<dbReference type="InterPro" id="IPR018338">
    <property type="entry name" value="Carbonic_anhydrase_a-class_CS"/>
</dbReference>
<evidence type="ECO:0000256" key="4">
    <source>
        <dbReference type="ARBA" id="ARBA00012925"/>
    </source>
</evidence>
<keyword evidence="13" id="KW-1185">Reference proteome</keyword>
<dbReference type="PROSITE" id="PS51257">
    <property type="entry name" value="PROKAR_LIPOPROTEIN"/>
    <property type="match status" value="1"/>
</dbReference>
<dbReference type="GO" id="GO:0008270">
    <property type="term" value="F:zinc ion binding"/>
    <property type="evidence" value="ECO:0007669"/>
    <property type="project" value="UniProtKB-UniRule"/>
</dbReference>
<evidence type="ECO:0000256" key="9">
    <source>
        <dbReference type="ARBA" id="ARBA00048348"/>
    </source>
</evidence>
<evidence type="ECO:0000256" key="1">
    <source>
        <dbReference type="ARBA" id="ARBA00001947"/>
    </source>
</evidence>
<dbReference type="AlphaFoldDB" id="A0A6M8EHF2"/>
<name>A0A6M8EHF2_9BACT</name>
<comment type="function">
    <text evidence="2 10">Reversible hydration of carbon dioxide.</text>
</comment>
<keyword evidence="6 10" id="KW-0479">Metal-binding</keyword>
<dbReference type="EMBL" id="CP042652">
    <property type="protein sequence ID" value="QKE28028.1"/>
    <property type="molecule type" value="Genomic_DNA"/>
</dbReference>
<comment type="cofactor">
    <cofactor evidence="1 10">
        <name>Zn(2+)</name>
        <dbReference type="ChEBI" id="CHEBI:29105"/>
    </cofactor>
</comment>
<evidence type="ECO:0000313" key="13">
    <source>
        <dbReference type="Proteomes" id="UP000503483"/>
    </source>
</evidence>
<proteinExistence type="inferred from homology"/>
<protein>
    <recommendedName>
        <fullName evidence="5 10">Carbonic anhydrase</fullName>
        <ecNumber evidence="4 10">4.2.1.1</ecNumber>
    </recommendedName>
</protein>
<dbReference type="GO" id="GO:0004089">
    <property type="term" value="F:carbonate dehydratase activity"/>
    <property type="evidence" value="ECO:0007669"/>
    <property type="project" value="UniProtKB-UniRule"/>
</dbReference>
<dbReference type="KEGG" id="paco:AACT_0834"/>
<dbReference type="PANTHER" id="PTHR18952">
    <property type="entry name" value="CARBONIC ANHYDRASE"/>
    <property type="match status" value="1"/>
</dbReference>
<dbReference type="SUPFAM" id="SSF51069">
    <property type="entry name" value="Carbonic anhydrase"/>
    <property type="match status" value="1"/>
</dbReference>
<feature type="chain" id="PRO_5027153321" description="Carbonic anhydrase" evidence="10">
    <location>
        <begin position="19"/>
        <end position="258"/>
    </location>
</feature>
<dbReference type="SMART" id="SM01057">
    <property type="entry name" value="Carb_anhydrase"/>
    <property type="match status" value="1"/>
</dbReference>
<dbReference type="EC" id="4.2.1.1" evidence="4 10"/>
<keyword evidence="8 10" id="KW-0456">Lyase</keyword>
<dbReference type="CDD" id="cd03124">
    <property type="entry name" value="alpha_CA_prokaryotic_like"/>
    <property type="match status" value="1"/>
</dbReference>
<reference evidence="12 13" key="1">
    <citation type="submission" date="2019-08" db="EMBL/GenBank/DDBJ databases">
        <title>Complete genome sequence of Arcobacter acticola.</title>
        <authorList>
            <person name="Miller W."/>
        </authorList>
    </citation>
    <scope>NUCLEOTIDE SEQUENCE [LARGE SCALE GENOMIC DNA]</scope>
    <source>
        <strain evidence="12 13">KCTC 52212</strain>
    </source>
</reference>
<dbReference type="PROSITE" id="PS00162">
    <property type="entry name" value="ALPHA_CA_1"/>
    <property type="match status" value="1"/>
</dbReference>
<evidence type="ECO:0000256" key="10">
    <source>
        <dbReference type="RuleBase" id="RU367011"/>
    </source>
</evidence>
<comment type="similarity">
    <text evidence="3 10">Belongs to the alpha-carbonic anhydrase family.</text>
</comment>
<evidence type="ECO:0000256" key="3">
    <source>
        <dbReference type="ARBA" id="ARBA00010718"/>
    </source>
</evidence>
<organism evidence="12 13">
    <name type="scientific">Arcobacter acticola</name>
    <dbReference type="NCBI Taxonomy" id="1849015"/>
    <lineage>
        <taxon>Bacteria</taxon>
        <taxon>Pseudomonadati</taxon>
        <taxon>Campylobacterota</taxon>
        <taxon>Epsilonproteobacteria</taxon>
        <taxon>Campylobacterales</taxon>
        <taxon>Arcobacteraceae</taxon>
        <taxon>Arcobacter</taxon>
    </lineage>
</organism>